<comment type="catalytic activity">
    <reaction evidence="1 6">
        <text>Hydrolysis of terminal non-reducing beta-D-galactose residues in beta-D-galactosides.</text>
        <dbReference type="EC" id="3.2.1.23"/>
    </reaction>
</comment>
<keyword evidence="14" id="KW-1185">Reference proteome</keyword>
<dbReference type="CDD" id="cd03143">
    <property type="entry name" value="A4_beta-galactosidase_middle_domain"/>
    <property type="match status" value="1"/>
</dbReference>
<evidence type="ECO:0000256" key="4">
    <source>
        <dbReference type="ARBA" id="ARBA00022801"/>
    </source>
</evidence>
<dbReference type="InterPro" id="IPR017853">
    <property type="entry name" value="GH"/>
</dbReference>
<dbReference type="EMBL" id="BAUU01000044">
    <property type="protein sequence ID" value="GAE32664.1"/>
    <property type="molecule type" value="Genomic_DNA"/>
</dbReference>
<feature type="domain" description="Glycoside hydrolase family 42 N-terminal" evidence="10">
    <location>
        <begin position="10"/>
        <end position="380"/>
    </location>
</feature>
<dbReference type="STRING" id="1236971.JCM9152_4208"/>
<dbReference type="GO" id="GO:0004565">
    <property type="term" value="F:beta-galactosidase activity"/>
    <property type="evidence" value="ECO:0007669"/>
    <property type="project" value="UniProtKB-EC"/>
</dbReference>
<feature type="binding site" evidence="8">
    <location>
        <position position="145"/>
    </location>
    <ligand>
        <name>substrate</name>
    </ligand>
</feature>
<dbReference type="SUPFAM" id="SSF52317">
    <property type="entry name" value="Class I glutamine amidotransferase-like"/>
    <property type="match status" value="1"/>
</dbReference>
<dbReference type="Pfam" id="PF08532">
    <property type="entry name" value="Glyco_hydro_42M"/>
    <property type="match status" value="1"/>
</dbReference>
<evidence type="ECO:0000256" key="3">
    <source>
        <dbReference type="ARBA" id="ARBA00012756"/>
    </source>
</evidence>
<dbReference type="AlphaFoldDB" id="W4QMT4"/>
<feature type="binding site" evidence="9">
    <location>
        <position position="153"/>
    </location>
    <ligand>
        <name>Zn(2+)</name>
        <dbReference type="ChEBI" id="CHEBI:29105"/>
    </ligand>
</feature>
<evidence type="ECO:0000259" key="10">
    <source>
        <dbReference type="Pfam" id="PF02449"/>
    </source>
</evidence>
<dbReference type="GO" id="GO:0046872">
    <property type="term" value="F:metal ion binding"/>
    <property type="evidence" value="ECO:0007669"/>
    <property type="project" value="UniProtKB-KW"/>
</dbReference>
<dbReference type="Gene3D" id="3.20.20.80">
    <property type="entry name" value="Glycosidases"/>
    <property type="match status" value="1"/>
</dbReference>
<gene>
    <name evidence="13" type="ORF">JCM9152_4208</name>
</gene>
<dbReference type="RefSeq" id="WP_035347072.1">
    <property type="nucleotide sequence ID" value="NZ_BAUU01000044.1"/>
</dbReference>
<dbReference type="InterPro" id="IPR013739">
    <property type="entry name" value="Beta_galactosidase_C"/>
</dbReference>
<name>W4QMT4_9BACI</name>
<feature type="active site" description="Nucleophile" evidence="7">
    <location>
        <position position="303"/>
    </location>
</feature>
<feature type="binding site" evidence="9">
    <location>
        <position position="151"/>
    </location>
    <ligand>
        <name>Zn(2+)</name>
        <dbReference type="ChEBI" id="CHEBI:29105"/>
    </ligand>
</feature>
<evidence type="ECO:0000259" key="11">
    <source>
        <dbReference type="Pfam" id="PF08532"/>
    </source>
</evidence>
<dbReference type="Gene3D" id="2.60.40.1180">
    <property type="entry name" value="Golgi alpha-mannosidase II"/>
    <property type="match status" value="1"/>
</dbReference>
<accession>W4QMT4</accession>
<keyword evidence="5 6" id="KW-0326">Glycosidase</keyword>
<evidence type="ECO:0000256" key="7">
    <source>
        <dbReference type="PIRSR" id="PIRSR001084-1"/>
    </source>
</evidence>
<dbReference type="GO" id="GO:0006012">
    <property type="term" value="P:galactose metabolic process"/>
    <property type="evidence" value="ECO:0007669"/>
    <property type="project" value="InterPro"/>
</dbReference>
<proteinExistence type="inferred from homology"/>
<reference evidence="13" key="1">
    <citation type="journal article" date="2014" name="Genome Announc.">
        <title>Draft Genome Sequences of Three Alkaliphilic Bacillus Strains, Bacillus wakoensis JCM 9140T, Bacillus akibai JCM 9157T, and Bacillus hemicellulosilyticus JCM 9152T.</title>
        <authorList>
            <person name="Yuki M."/>
            <person name="Oshima K."/>
            <person name="Suda W."/>
            <person name="Oshida Y."/>
            <person name="Kitamura K."/>
            <person name="Iida T."/>
            <person name="Hattori M."/>
            <person name="Ohkuma M."/>
        </authorList>
    </citation>
    <scope>NUCLEOTIDE SEQUENCE [LARGE SCALE GENOMIC DNA]</scope>
    <source>
        <strain evidence="13">JCM 9152</strain>
    </source>
</reference>
<dbReference type="Pfam" id="PF08533">
    <property type="entry name" value="Glyco_hydro_42C"/>
    <property type="match status" value="1"/>
</dbReference>
<evidence type="ECO:0000256" key="8">
    <source>
        <dbReference type="PIRSR" id="PIRSR001084-2"/>
    </source>
</evidence>
<dbReference type="PIRSF" id="PIRSF001084">
    <property type="entry name" value="B-galactosidase"/>
    <property type="match status" value="1"/>
</dbReference>
<evidence type="ECO:0000256" key="5">
    <source>
        <dbReference type="ARBA" id="ARBA00023295"/>
    </source>
</evidence>
<comment type="caution">
    <text evidence="13">The sequence shown here is derived from an EMBL/GenBank/DDBJ whole genome shotgun (WGS) entry which is preliminary data.</text>
</comment>
<dbReference type="Proteomes" id="UP000018895">
    <property type="component" value="Unassembled WGS sequence"/>
</dbReference>
<dbReference type="Pfam" id="PF02449">
    <property type="entry name" value="Glyco_hydro_42"/>
    <property type="match status" value="1"/>
</dbReference>
<evidence type="ECO:0000256" key="6">
    <source>
        <dbReference type="PIRNR" id="PIRNR001084"/>
    </source>
</evidence>
<evidence type="ECO:0000313" key="13">
    <source>
        <dbReference type="EMBL" id="GAE32664.1"/>
    </source>
</evidence>
<sequence>MFTKMPYGGDYNPEQWDRATMEEDIRMFKKANIDFVRVHIFSWALSQPDEATYQFEWLDKVIDRLHENNIQVGIGTGTAAHPAWLAKKYPDVLRVEFNGMKRKFGGRHNSCPNSPSYRTFAKRLVERLVERYKDHPAVVLWNVSNEFGGACYCENCEKAFRVWLKKRYRTLDEVNRVWNTRFWGHTFYDWDEIVAPNLLSEHFAENRTMFQGISLDYARFNSDSMLECYKMEYDVIKKESPDTIVTTNLMGAFKPLDYFKWAKYMDIIAWDNYPAFDTPYSYTALMHDLMRGIKDQQPFMLMEQTPSQQNWQPYNSLKRPGVLKLWSYQAIAHGSDSVLYFQMRRSRGACEKFHGAVIEHVGHEHTRVFKEVAEIGQELVDLSNTFIGSKLPSKVAIIFDWENWWAIEYSSGPHADLKYVEQVHKYYEALYKQNIQVDIVSTESDLDQYEVVIAPVLYMVKEGYADKLERFVKAGGYFVTTFFSGIVNENDLVTLGGYPGELRSLLGIWSEEIDSLALEHKNQIVLKSKLGQLQGKYDCNMLFDLIHSEGAEVIAEYGEDFYKGRPALTVNKYGKGEAWYVATNPEQEFIDHLLMEICERQNIKRVLNTPSGVEVTKRMNDENEFVFVMNHNKESKTIQLQGAYEDLLTGQLYQDQLTIEANGVMVLRV</sequence>
<evidence type="ECO:0000256" key="1">
    <source>
        <dbReference type="ARBA" id="ARBA00001412"/>
    </source>
</evidence>
<dbReference type="Gene3D" id="3.40.50.880">
    <property type="match status" value="1"/>
</dbReference>
<keyword evidence="9" id="KW-0479">Metal-binding</keyword>
<dbReference type="EC" id="3.2.1.23" evidence="3 6"/>
<dbReference type="PANTHER" id="PTHR36447:SF1">
    <property type="entry name" value="BETA-GALACTOSIDASE GANA"/>
    <property type="match status" value="1"/>
</dbReference>
<feature type="domain" description="Beta-galactosidase trimerisation" evidence="11">
    <location>
        <begin position="394"/>
        <end position="603"/>
    </location>
</feature>
<keyword evidence="9" id="KW-0862">Zinc</keyword>
<evidence type="ECO:0000256" key="2">
    <source>
        <dbReference type="ARBA" id="ARBA00005940"/>
    </source>
</evidence>
<feature type="domain" description="Beta-galactosidase C-terminal" evidence="12">
    <location>
        <begin position="612"/>
        <end position="668"/>
    </location>
</feature>
<dbReference type="InterPro" id="IPR029062">
    <property type="entry name" value="Class_I_gatase-like"/>
</dbReference>
<feature type="binding site" evidence="9">
    <location>
        <position position="111"/>
    </location>
    <ligand>
        <name>Zn(2+)</name>
        <dbReference type="ChEBI" id="CHEBI:29105"/>
    </ligand>
</feature>
<organism evidence="13 14">
    <name type="scientific">Halalkalibacter hemicellulosilyticusJCM 9152</name>
    <dbReference type="NCBI Taxonomy" id="1236971"/>
    <lineage>
        <taxon>Bacteria</taxon>
        <taxon>Bacillati</taxon>
        <taxon>Bacillota</taxon>
        <taxon>Bacilli</taxon>
        <taxon>Bacillales</taxon>
        <taxon>Bacillaceae</taxon>
        <taxon>Halalkalibacter</taxon>
    </lineage>
</organism>
<comment type="similarity">
    <text evidence="2 6">Belongs to the glycosyl hydrolase 42 family.</text>
</comment>
<dbReference type="PANTHER" id="PTHR36447">
    <property type="entry name" value="BETA-GALACTOSIDASE GANA"/>
    <property type="match status" value="1"/>
</dbReference>
<feature type="binding site" evidence="9">
    <location>
        <position position="156"/>
    </location>
    <ligand>
        <name>Zn(2+)</name>
        <dbReference type="ChEBI" id="CHEBI:29105"/>
    </ligand>
</feature>
<protein>
    <recommendedName>
        <fullName evidence="3 6">Beta-galactosidase</fullName>
        <shortName evidence="6">Beta-gal</shortName>
        <ecNumber evidence="3 6">3.2.1.23</ecNumber>
    </recommendedName>
</protein>
<dbReference type="InterPro" id="IPR013529">
    <property type="entry name" value="Glyco_hydro_42_N"/>
</dbReference>
<feature type="active site" description="Proton donor" evidence="7">
    <location>
        <position position="146"/>
    </location>
</feature>
<evidence type="ECO:0000256" key="9">
    <source>
        <dbReference type="PIRSR" id="PIRSR001084-3"/>
    </source>
</evidence>
<dbReference type="GO" id="GO:0009341">
    <property type="term" value="C:beta-galactosidase complex"/>
    <property type="evidence" value="ECO:0007669"/>
    <property type="project" value="InterPro"/>
</dbReference>
<dbReference type="SUPFAM" id="SSF51445">
    <property type="entry name" value="(Trans)glycosidases"/>
    <property type="match status" value="1"/>
</dbReference>
<evidence type="ECO:0000259" key="12">
    <source>
        <dbReference type="Pfam" id="PF08533"/>
    </source>
</evidence>
<dbReference type="InterPro" id="IPR013738">
    <property type="entry name" value="Beta_galactosidase_Trimer"/>
</dbReference>
<feature type="binding site" evidence="8">
    <location>
        <position position="311"/>
    </location>
    <ligand>
        <name>substrate</name>
    </ligand>
</feature>
<dbReference type="OrthoDB" id="9800974at2"/>
<dbReference type="InterPro" id="IPR013780">
    <property type="entry name" value="Glyco_hydro_b"/>
</dbReference>
<feature type="binding site" evidence="8">
    <location>
        <position position="107"/>
    </location>
    <ligand>
        <name>substrate</name>
    </ligand>
</feature>
<dbReference type="InterPro" id="IPR003476">
    <property type="entry name" value="Glyco_hydro_42"/>
</dbReference>
<evidence type="ECO:0000313" key="14">
    <source>
        <dbReference type="Proteomes" id="UP000018895"/>
    </source>
</evidence>
<keyword evidence="4 6" id="KW-0378">Hydrolase</keyword>